<name>A0A060I8U5_RHIET</name>
<dbReference type="EMBL" id="CP006988">
    <property type="protein sequence ID" value="AIC30084.1"/>
    <property type="molecule type" value="Genomic_DNA"/>
</dbReference>
<keyword evidence="1" id="KW-0614">Plasmid</keyword>
<dbReference type="OrthoDB" id="8077877at2"/>
<gene>
    <name evidence="1" type="ORF">IE4771_PB00358</name>
</gene>
<accession>A0A060I8U5</accession>
<sequence length="163" mass="18160">MTIDQNLMLYTKLAGFRLVVVANRFGCDTEFSRALHDRLIEGLDAVHARLRTIMALERSVLAGDDEYAGYRLEGESEMFERYAINLLDELELDLDTHEYRINGGDWTNALSTDCDGAEMDYPGLVALSETELGSLAAIIRDIRQETGIAIHAARTIETRCAGS</sequence>
<evidence type="ECO:0000313" key="2">
    <source>
        <dbReference type="Proteomes" id="UP000027180"/>
    </source>
</evidence>
<proteinExistence type="predicted"/>
<dbReference type="RefSeq" id="WP_040140625.1">
    <property type="nucleotide sequence ID" value="NZ_CP006988.1"/>
</dbReference>
<dbReference type="AlphaFoldDB" id="A0A060I8U5"/>
<dbReference type="KEGG" id="rei:IE4771_PB00358"/>
<dbReference type="HOGENOM" id="CLU_137951_0_0_5"/>
<evidence type="ECO:0000313" key="1">
    <source>
        <dbReference type="EMBL" id="AIC30084.1"/>
    </source>
</evidence>
<geneLocation type="plasmid" evidence="1 2">
    <name>pRetIE4771b</name>
</geneLocation>
<organism evidence="1 2">
    <name type="scientific">Rhizobium etli bv. mimosae str. IE4771</name>
    <dbReference type="NCBI Taxonomy" id="1432050"/>
    <lineage>
        <taxon>Bacteria</taxon>
        <taxon>Pseudomonadati</taxon>
        <taxon>Pseudomonadota</taxon>
        <taxon>Alphaproteobacteria</taxon>
        <taxon>Hyphomicrobiales</taxon>
        <taxon>Rhizobiaceae</taxon>
        <taxon>Rhizobium/Agrobacterium group</taxon>
        <taxon>Rhizobium</taxon>
    </lineage>
</organism>
<protein>
    <submittedName>
        <fullName evidence="1">Uncharacterized protein</fullName>
    </submittedName>
</protein>
<dbReference type="Proteomes" id="UP000027180">
    <property type="component" value="Plasmid pRetIE4771b"/>
</dbReference>
<reference evidence="1 2" key="1">
    <citation type="submission" date="2013-12" db="EMBL/GenBank/DDBJ databases">
        <title>Complete genome sequence of Rhizobium etli bv. mimosae IE4771.</title>
        <authorList>
            <person name="Bustos P."/>
            <person name="Santamaria R.I."/>
            <person name="Lozano L."/>
            <person name="Ormeno-Orrillo E."/>
            <person name="Rogel M.A."/>
            <person name="Romero D."/>
            <person name="Cevallos M.A."/>
            <person name="Martinez-Romero E."/>
            <person name="Gonzalez V."/>
        </authorList>
    </citation>
    <scope>NUCLEOTIDE SEQUENCE [LARGE SCALE GENOMIC DNA]</scope>
    <source>
        <strain evidence="1 2">IE4771</strain>
        <plasmid evidence="2">Plasmid pRetIE4771b</plasmid>
    </source>
</reference>